<dbReference type="PANTHER" id="PTHR43873:SF1">
    <property type="entry name" value="COBYRINATE A,C-DIAMIDE SYNTHASE"/>
    <property type="match status" value="1"/>
</dbReference>
<evidence type="ECO:0000256" key="3">
    <source>
        <dbReference type="ARBA" id="ARBA00006205"/>
    </source>
</evidence>
<keyword evidence="5" id="KW-0436">Ligase</keyword>
<keyword evidence="13" id="KW-1185">Reference proteome</keyword>
<dbReference type="PANTHER" id="PTHR43873">
    <property type="entry name" value="COBYRINATE A,C-DIAMIDE SYNTHASE"/>
    <property type="match status" value="1"/>
</dbReference>
<dbReference type="InterPro" id="IPR004484">
    <property type="entry name" value="CbiA/CobB_synth"/>
</dbReference>
<dbReference type="InterPro" id="IPR027417">
    <property type="entry name" value="P-loop_NTPase"/>
</dbReference>
<dbReference type="CDD" id="cd03130">
    <property type="entry name" value="GATase1_CobB"/>
    <property type="match status" value="1"/>
</dbReference>
<sequence>MSTDTVRHCPALFLTAPASHQGKTTLTAGLARYHRAQGRRVRVFKTGPDYLDPYILEQASDHPVHSLDLWMTGEDDCRRRLYAAAADADLILIEGSMGLFDGTPSSADLAATLGVPLLAVIDATGMAQTFAAVAHGLTSFRPGLAFHGVLANRVASARHAEMLLQALPPELRCVGTVLRDEAMALPERHLGLVQAQEVDDLEARLQQAAAQIAGTALVELPPAVALRPTFAAAVPPLLAGTTIAIARDKAFSFIYPANIELLAALGATLAFFSPLADEALPPADAVYLPGGYPELHLATLAASQRTAAGLRQHVAAGKPLYAECGGMLYLLDALTDKAGASGAMLGLLPGHATLGRRLAGLGLQSVTLGGGELRGHTFHYTSLATPLTPATHAVRNSSPLPGEALYCHGSIVASYLHLYFSSNPVATARLFTGKATP</sequence>
<dbReference type="NCBIfam" id="NF002204">
    <property type="entry name" value="PRK01077.1"/>
    <property type="match status" value="1"/>
</dbReference>
<dbReference type="Gene3D" id="3.40.50.880">
    <property type="match status" value="1"/>
</dbReference>
<evidence type="ECO:0000256" key="6">
    <source>
        <dbReference type="ARBA" id="ARBA00022741"/>
    </source>
</evidence>
<keyword evidence="8" id="KW-0460">Magnesium</keyword>
<dbReference type="PROSITE" id="PS51274">
    <property type="entry name" value="GATASE_COBBQ"/>
    <property type="match status" value="1"/>
</dbReference>
<dbReference type="Proteomes" id="UP001595741">
    <property type="component" value="Unassembled WGS sequence"/>
</dbReference>
<gene>
    <name evidence="12" type="ORF">ACFOLG_03315</name>
</gene>
<dbReference type="Gene3D" id="3.40.50.300">
    <property type="entry name" value="P-loop containing nucleotide triphosphate hydrolases"/>
    <property type="match status" value="1"/>
</dbReference>
<dbReference type="Pfam" id="PF07685">
    <property type="entry name" value="GATase_3"/>
    <property type="match status" value="1"/>
</dbReference>
<comment type="caution">
    <text evidence="12">The sequence shown here is derived from an EMBL/GenBank/DDBJ whole genome shotgun (WGS) entry which is preliminary data.</text>
</comment>
<evidence type="ECO:0000256" key="9">
    <source>
        <dbReference type="ARBA" id="ARBA00022962"/>
    </source>
</evidence>
<feature type="domain" description="CobQ/CobB/MinD/ParA nucleotide binding" evidence="10">
    <location>
        <begin position="14"/>
        <end position="190"/>
    </location>
</feature>
<accession>A0ABV7RCR4</accession>
<evidence type="ECO:0000313" key="12">
    <source>
        <dbReference type="EMBL" id="MFC3531202.1"/>
    </source>
</evidence>
<reference evidence="13" key="1">
    <citation type="journal article" date="2019" name="Int. J. Syst. Evol. Microbiol.">
        <title>The Global Catalogue of Microorganisms (GCM) 10K type strain sequencing project: providing services to taxonomists for standard genome sequencing and annotation.</title>
        <authorList>
            <consortium name="The Broad Institute Genomics Platform"/>
            <consortium name="The Broad Institute Genome Sequencing Center for Infectious Disease"/>
            <person name="Wu L."/>
            <person name="Ma J."/>
        </authorList>
    </citation>
    <scope>NUCLEOTIDE SEQUENCE [LARGE SCALE GENOMIC DNA]</scope>
    <source>
        <strain evidence="13">KCTC 42742</strain>
    </source>
</reference>
<evidence type="ECO:0000256" key="1">
    <source>
        <dbReference type="ARBA" id="ARBA00001946"/>
    </source>
</evidence>
<evidence type="ECO:0000256" key="4">
    <source>
        <dbReference type="ARBA" id="ARBA00022573"/>
    </source>
</evidence>
<dbReference type="RefSeq" id="WP_386088334.1">
    <property type="nucleotide sequence ID" value="NZ_JBHRXN010000009.1"/>
</dbReference>
<comment type="similarity">
    <text evidence="3">Belongs to the CobB/CobQ family. CobQ subfamily.</text>
</comment>
<keyword evidence="9" id="KW-0315">Glutamine amidotransferase</keyword>
<organism evidence="12 13">
    <name type="scientific">Vogesella facilis</name>
    <dbReference type="NCBI Taxonomy" id="1655232"/>
    <lineage>
        <taxon>Bacteria</taxon>
        <taxon>Pseudomonadati</taxon>
        <taxon>Pseudomonadota</taxon>
        <taxon>Betaproteobacteria</taxon>
        <taxon>Neisseriales</taxon>
        <taxon>Chromobacteriaceae</taxon>
        <taxon>Vogesella</taxon>
    </lineage>
</organism>
<keyword evidence="6" id="KW-0547">Nucleotide-binding</keyword>
<evidence type="ECO:0000256" key="8">
    <source>
        <dbReference type="ARBA" id="ARBA00022842"/>
    </source>
</evidence>
<feature type="domain" description="CobB/CobQ-like glutamine amidotransferase" evidence="11">
    <location>
        <begin position="242"/>
        <end position="423"/>
    </location>
</feature>
<protein>
    <submittedName>
        <fullName evidence="12">Cobyrinate a,c-diamide synthase</fullName>
    </submittedName>
</protein>
<dbReference type="Pfam" id="PF01656">
    <property type="entry name" value="CbiA"/>
    <property type="match status" value="1"/>
</dbReference>
<evidence type="ECO:0000256" key="2">
    <source>
        <dbReference type="ARBA" id="ARBA00004953"/>
    </source>
</evidence>
<keyword evidence="4" id="KW-0169">Cobalamin biosynthesis</keyword>
<dbReference type="InterPro" id="IPR011698">
    <property type="entry name" value="GATase_3"/>
</dbReference>
<comment type="pathway">
    <text evidence="2">Cofactor biosynthesis; adenosylcobalamin biosynthesis.</text>
</comment>
<dbReference type="EMBL" id="JBHRXN010000009">
    <property type="protein sequence ID" value="MFC3531202.1"/>
    <property type="molecule type" value="Genomic_DNA"/>
</dbReference>
<comment type="cofactor">
    <cofactor evidence="1">
        <name>Mg(2+)</name>
        <dbReference type="ChEBI" id="CHEBI:18420"/>
    </cofactor>
</comment>
<proteinExistence type="inferred from homology"/>
<evidence type="ECO:0000256" key="5">
    <source>
        <dbReference type="ARBA" id="ARBA00022598"/>
    </source>
</evidence>
<name>A0ABV7RCR4_9NEIS</name>
<dbReference type="SUPFAM" id="SSF52540">
    <property type="entry name" value="P-loop containing nucleoside triphosphate hydrolases"/>
    <property type="match status" value="1"/>
</dbReference>
<evidence type="ECO:0000259" key="11">
    <source>
        <dbReference type="Pfam" id="PF07685"/>
    </source>
</evidence>
<evidence type="ECO:0000313" key="13">
    <source>
        <dbReference type="Proteomes" id="UP001595741"/>
    </source>
</evidence>
<dbReference type="InterPro" id="IPR029062">
    <property type="entry name" value="Class_I_gatase-like"/>
</dbReference>
<evidence type="ECO:0000256" key="7">
    <source>
        <dbReference type="ARBA" id="ARBA00022840"/>
    </source>
</evidence>
<keyword evidence="7" id="KW-0067">ATP-binding</keyword>
<dbReference type="SUPFAM" id="SSF52317">
    <property type="entry name" value="Class I glutamine amidotransferase-like"/>
    <property type="match status" value="1"/>
</dbReference>
<dbReference type="InterPro" id="IPR002586">
    <property type="entry name" value="CobQ/CobB/MinD/ParA_Nub-bd_dom"/>
</dbReference>
<evidence type="ECO:0000259" key="10">
    <source>
        <dbReference type="Pfam" id="PF01656"/>
    </source>
</evidence>